<reference evidence="4" key="1">
    <citation type="submission" date="2021-04" db="EMBL/GenBank/DDBJ databases">
        <authorList>
            <person name="Chebbi M.A.C M."/>
        </authorList>
    </citation>
    <scope>NUCLEOTIDE SEQUENCE</scope>
</reference>
<evidence type="ECO:0000313" key="5">
    <source>
        <dbReference type="Proteomes" id="UP000786811"/>
    </source>
</evidence>
<dbReference type="PANTHER" id="PTHR21136">
    <property type="entry name" value="SNARE PROTEINS"/>
    <property type="match status" value="1"/>
</dbReference>
<dbReference type="OrthoDB" id="190375at2759"/>
<keyword evidence="1" id="KW-0175">Coiled coil</keyword>
<dbReference type="EMBL" id="CAJNRD030001124">
    <property type="protein sequence ID" value="CAG5106428.1"/>
    <property type="molecule type" value="Genomic_DNA"/>
</dbReference>
<keyword evidence="2" id="KW-0472">Membrane</keyword>
<feature type="transmembrane region" description="Helical" evidence="2">
    <location>
        <begin position="191"/>
        <end position="214"/>
    </location>
</feature>
<dbReference type="Pfam" id="PF00957">
    <property type="entry name" value="Synaptobrevin"/>
    <property type="match status" value="1"/>
</dbReference>
<dbReference type="SUPFAM" id="SSF58038">
    <property type="entry name" value="SNARE fusion complex"/>
    <property type="match status" value="1"/>
</dbReference>
<keyword evidence="2" id="KW-1133">Transmembrane helix</keyword>
<dbReference type="PANTHER" id="PTHR21136:SF168">
    <property type="entry name" value="VESICLE-ASSOCIATED MEMBRANE PROTEIN 9"/>
    <property type="match status" value="1"/>
</dbReference>
<comment type="caution">
    <text evidence="4">The sequence shown here is derived from an EMBL/GenBank/DDBJ whole genome shotgun (WGS) entry which is preliminary data.</text>
</comment>
<evidence type="ECO:0000313" key="4">
    <source>
        <dbReference type="EMBL" id="CAG5106428.1"/>
    </source>
</evidence>
<feature type="domain" description="V-SNARE coiled-coil homology" evidence="3">
    <location>
        <begin position="131"/>
        <end position="192"/>
    </location>
</feature>
<gene>
    <name evidence="4" type="ORF">HICCMSTLAB_LOCUS12255</name>
</gene>
<keyword evidence="5" id="KW-1185">Reference proteome</keyword>
<keyword evidence="2" id="KW-0812">Transmembrane</keyword>
<evidence type="ECO:0000259" key="3">
    <source>
        <dbReference type="PROSITE" id="PS50892"/>
    </source>
</evidence>
<dbReference type="InterPro" id="IPR042855">
    <property type="entry name" value="V_SNARE_CC"/>
</dbReference>
<sequence>MDYILYASVIHRERREYIVVASYPPEDNPYYRDIVLNTIRDSANSEDDKISIPCDRFVAHILTGELYYTCLTPTSVNIDFNPQELLEKVRSVYRELSILADFSQEFQKSKAKFSEPLKEIIETKNCQNLTSLPVVKDELAQVRKVLIESVQKLIDRGQRLEELVKKTQILEITMRKDFQLTQRSTKKKHSICFAALLSIVMLLTGLAFGIFVYVQFM</sequence>
<dbReference type="AlphaFoldDB" id="A0A8J2HS10"/>
<dbReference type="CDD" id="cd15843">
    <property type="entry name" value="R-SNARE"/>
    <property type="match status" value="1"/>
</dbReference>
<proteinExistence type="predicted"/>
<dbReference type="Gene3D" id="3.30.450.50">
    <property type="entry name" value="Longin domain"/>
    <property type="match status" value="1"/>
</dbReference>
<dbReference type="InterPro" id="IPR051097">
    <property type="entry name" value="Synaptobrevin-like_transport"/>
</dbReference>
<protein>
    <submittedName>
        <fullName evidence="4">Similar to VAMP713: Vesicle-associated membrane protein 713 (Arabidopsis thaliana)</fullName>
    </submittedName>
</protein>
<organism evidence="4 5">
    <name type="scientific">Cotesia congregata</name>
    <name type="common">Parasitoid wasp</name>
    <name type="synonym">Apanteles congregatus</name>
    <dbReference type="NCBI Taxonomy" id="51543"/>
    <lineage>
        <taxon>Eukaryota</taxon>
        <taxon>Metazoa</taxon>
        <taxon>Ecdysozoa</taxon>
        <taxon>Arthropoda</taxon>
        <taxon>Hexapoda</taxon>
        <taxon>Insecta</taxon>
        <taxon>Pterygota</taxon>
        <taxon>Neoptera</taxon>
        <taxon>Endopterygota</taxon>
        <taxon>Hymenoptera</taxon>
        <taxon>Apocrita</taxon>
        <taxon>Ichneumonoidea</taxon>
        <taxon>Braconidae</taxon>
        <taxon>Microgastrinae</taxon>
        <taxon>Cotesia</taxon>
    </lineage>
</organism>
<dbReference type="Proteomes" id="UP000786811">
    <property type="component" value="Unassembled WGS sequence"/>
</dbReference>
<accession>A0A8J2HS10</accession>
<dbReference type="PROSITE" id="PS50892">
    <property type="entry name" value="V_SNARE"/>
    <property type="match status" value="1"/>
</dbReference>
<evidence type="ECO:0000256" key="1">
    <source>
        <dbReference type="PROSITE-ProRule" id="PRU00290"/>
    </source>
</evidence>
<evidence type="ECO:0000256" key="2">
    <source>
        <dbReference type="SAM" id="Phobius"/>
    </source>
</evidence>
<name>A0A8J2HS10_COTCN</name>